<keyword evidence="2" id="KW-0732">Signal</keyword>
<dbReference type="AlphaFoldDB" id="A0A3B0XYZ6"/>
<name>A0A3B0XYZ6_9ZZZZ</name>
<dbReference type="SMART" id="SM00858">
    <property type="entry name" value="SAF"/>
    <property type="match status" value="1"/>
</dbReference>
<dbReference type="PANTHER" id="PTHR36307:SF1">
    <property type="entry name" value="FLAGELLA BASAL BODY P-RING FORMATION PROTEIN FLGA"/>
    <property type="match status" value="1"/>
</dbReference>
<organism evidence="5">
    <name type="scientific">hydrothermal vent metagenome</name>
    <dbReference type="NCBI Taxonomy" id="652676"/>
    <lineage>
        <taxon>unclassified sequences</taxon>
        <taxon>metagenomes</taxon>
        <taxon>ecological metagenomes</taxon>
    </lineage>
</organism>
<evidence type="ECO:0000256" key="3">
    <source>
        <dbReference type="ARBA" id="ARBA00022764"/>
    </source>
</evidence>
<dbReference type="EMBL" id="UOFN01000019">
    <property type="protein sequence ID" value="VAW73598.1"/>
    <property type="molecule type" value="Genomic_DNA"/>
</dbReference>
<dbReference type="PANTHER" id="PTHR36307">
    <property type="entry name" value="FLAGELLA BASAL BODY P-RING FORMATION PROTEIN FLGA"/>
    <property type="match status" value="1"/>
</dbReference>
<feature type="domain" description="SAF" evidence="4">
    <location>
        <begin position="116"/>
        <end position="178"/>
    </location>
</feature>
<evidence type="ECO:0000256" key="1">
    <source>
        <dbReference type="ARBA" id="ARBA00004418"/>
    </source>
</evidence>
<gene>
    <name evidence="5" type="ORF">MNBD_GAMMA15-2226</name>
</gene>
<accession>A0A3B0XYZ6</accession>
<reference evidence="5" key="1">
    <citation type="submission" date="2018-06" db="EMBL/GenBank/DDBJ databases">
        <authorList>
            <person name="Zhirakovskaya E."/>
        </authorList>
    </citation>
    <scope>NUCLEOTIDE SEQUENCE</scope>
</reference>
<comment type="subcellular location">
    <subcellularLocation>
        <location evidence="1">Periplasm</location>
    </subcellularLocation>
</comment>
<evidence type="ECO:0000259" key="4">
    <source>
        <dbReference type="SMART" id="SM00858"/>
    </source>
</evidence>
<dbReference type="GO" id="GO:0042597">
    <property type="term" value="C:periplasmic space"/>
    <property type="evidence" value="ECO:0007669"/>
    <property type="project" value="UniProtKB-SubCell"/>
</dbReference>
<dbReference type="Pfam" id="PF17656">
    <property type="entry name" value="ChapFlgA_N"/>
    <property type="match status" value="1"/>
</dbReference>
<dbReference type="InterPro" id="IPR039246">
    <property type="entry name" value="Flagellar_FlgA"/>
</dbReference>
<dbReference type="Gene3D" id="2.30.30.760">
    <property type="match status" value="1"/>
</dbReference>
<protein>
    <recommendedName>
        <fullName evidence="4">SAF domain-containing protein</fullName>
    </recommendedName>
</protein>
<dbReference type="NCBIfam" id="TIGR03170">
    <property type="entry name" value="flgA_cterm"/>
    <property type="match status" value="1"/>
</dbReference>
<sequence>MNPSDFFKFFMLLSIFGLHSQVTQAGQSTAGWQDRAAIRTSAESYLQATAGSRHEGRTKVRLGALDPRLRLKACQTPLDSFTPPGSRPLGNTTVGVRCPDQGGWTIYITARIDTFGPVLVSRQPMIRGDIVQASDLIDVEHNLANLPYGYYTNSDVVAGMVVKRSISASAILTPQMVQAPKLVRRGERVILIAETGNLKIRSTGKVLSDGKSGDFVRIEAAGSRRIVDGIVISQGVVKVTL</sequence>
<dbReference type="InterPro" id="IPR017585">
    <property type="entry name" value="SAF_FlgA"/>
</dbReference>
<proteinExistence type="predicted"/>
<dbReference type="CDD" id="cd11614">
    <property type="entry name" value="SAF_CpaB_FlgA_like"/>
    <property type="match status" value="1"/>
</dbReference>
<dbReference type="Gene3D" id="3.90.1210.10">
    <property type="entry name" value="Antifreeze-like/N-acetylneuraminic acid synthase C-terminal domain"/>
    <property type="match status" value="1"/>
</dbReference>
<keyword evidence="3" id="KW-0574">Periplasm</keyword>
<dbReference type="Pfam" id="PF13144">
    <property type="entry name" value="ChapFlgA"/>
    <property type="match status" value="1"/>
</dbReference>
<evidence type="ECO:0000313" key="5">
    <source>
        <dbReference type="EMBL" id="VAW73598.1"/>
    </source>
</evidence>
<dbReference type="InterPro" id="IPR013974">
    <property type="entry name" value="SAF"/>
</dbReference>
<evidence type="ECO:0000256" key="2">
    <source>
        <dbReference type="ARBA" id="ARBA00022729"/>
    </source>
</evidence>
<dbReference type="GO" id="GO:0044780">
    <property type="term" value="P:bacterial-type flagellum assembly"/>
    <property type="evidence" value="ECO:0007669"/>
    <property type="project" value="InterPro"/>
</dbReference>
<dbReference type="InterPro" id="IPR041231">
    <property type="entry name" value="FlgA_N"/>
</dbReference>